<evidence type="ECO:0000256" key="1">
    <source>
        <dbReference type="SAM" id="MobiDB-lite"/>
    </source>
</evidence>
<evidence type="ECO:0000313" key="2">
    <source>
        <dbReference type="EMBL" id="CEK98004.1"/>
    </source>
</evidence>
<sequence>DDADTYETNFKLENMDLAVTFSSAPNEDHVKIDPQEEGEIMDIKPITSATSLSCKIKMRKKKPSRRKIVKSKCKTKAPERISKDAEVRDSFKSMKFSRTLDLMKSRRRREQTSVGP</sequence>
<feature type="compositionally biased region" description="Basic residues" evidence="1">
    <location>
        <begin position="56"/>
        <end position="75"/>
    </location>
</feature>
<feature type="non-terminal residue" evidence="2">
    <location>
        <position position="116"/>
    </location>
</feature>
<organism evidence="2">
    <name type="scientific">Arion vulgaris</name>
    <dbReference type="NCBI Taxonomy" id="1028688"/>
    <lineage>
        <taxon>Eukaryota</taxon>
        <taxon>Metazoa</taxon>
        <taxon>Spiralia</taxon>
        <taxon>Lophotrochozoa</taxon>
        <taxon>Mollusca</taxon>
        <taxon>Gastropoda</taxon>
        <taxon>Heterobranchia</taxon>
        <taxon>Euthyneura</taxon>
        <taxon>Panpulmonata</taxon>
        <taxon>Eupulmonata</taxon>
        <taxon>Stylommatophora</taxon>
        <taxon>Helicina</taxon>
        <taxon>Arionoidea</taxon>
        <taxon>Arionidae</taxon>
        <taxon>Arion</taxon>
    </lineage>
</organism>
<feature type="non-terminal residue" evidence="2">
    <location>
        <position position="1"/>
    </location>
</feature>
<gene>
    <name evidence="2" type="primary">ORF217496</name>
</gene>
<accession>A0A0B7BXT2</accession>
<protein>
    <submittedName>
        <fullName evidence="2">Uncharacterized protein</fullName>
    </submittedName>
</protein>
<name>A0A0B7BXT2_9EUPU</name>
<feature type="region of interest" description="Disordered" evidence="1">
    <location>
        <begin position="56"/>
        <end position="86"/>
    </location>
</feature>
<dbReference type="EMBL" id="HACG01051133">
    <property type="protein sequence ID" value="CEK98004.1"/>
    <property type="molecule type" value="Transcribed_RNA"/>
</dbReference>
<feature type="compositionally biased region" description="Basic and acidic residues" evidence="1">
    <location>
        <begin position="76"/>
        <end position="86"/>
    </location>
</feature>
<dbReference type="AlphaFoldDB" id="A0A0B7BXT2"/>
<reference evidence="2" key="1">
    <citation type="submission" date="2014-12" db="EMBL/GenBank/DDBJ databases">
        <title>Insight into the proteome of Arion vulgaris.</title>
        <authorList>
            <person name="Aradska J."/>
            <person name="Bulat T."/>
            <person name="Smidak R."/>
            <person name="Sarate P."/>
            <person name="Gangsoo J."/>
            <person name="Sialana F."/>
            <person name="Bilban M."/>
            <person name="Lubec G."/>
        </authorList>
    </citation>
    <scope>NUCLEOTIDE SEQUENCE</scope>
    <source>
        <tissue evidence="2">Skin</tissue>
    </source>
</reference>
<proteinExistence type="predicted"/>